<dbReference type="SMART" id="SM00342">
    <property type="entry name" value="HTH_ARAC"/>
    <property type="match status" value="1"/>
</dbReference>
<dbReference type="EMBL" id="CP029190">
    <property type="protein sequence ID" value="QES49884.1"/>
    <property type="molecule type" value="Genomic_DNA"/>
</dbReference>
<feature type="domain" description="HTH araC/xylS-type" evidence="3">
    <location>
        <begin position="223"/>
        <end position="321"/>
    </location>
</feature>
<dbReference type="Proteomes" id="UP000325211">
    <property type="component" value="Chromosome"/>
</dbReference>
<proteinExistence type="predicted"/>
<dbReference type="InterPro" id="IPR002818">
    <property type="entry name" value="DJ-1/PfpI"/>
</dbReference>
<protein>
    <submittedName>
        <fullName evidence="4">AraC family transcriptional regulator</fullName>
    </submittedName>
</protein>
<evidence type="ECO:0000313" key="4">
    <source>
        <dbReference type="EMBL" id="QES49884.1"/>
    </source>
</evidence>
<organism evidence="4 5">
    <name type="scientific">Streptomyces venezuelae</name>
    <dbReference type="NCBI Taxonomy" id="54571"/>
    <lineage>
        <taxon>Bacteria</taxon>
        <taxon>Bacillati</taxon>
        <taxon>Actinomycetota</taxon>
        <taxon>Actinomycetes</taxon>
        <taxon>Kitasatosporales</taxon>
        <taxon>Streptomycetaceae</taxon>
        <taxon>Streptomyces</taxon>
    </lineage>
</organism>
<dbReference type="InterPro" id="IPR009057">
    <property type="entry name" value="Homeodomain-like_sf"/>
</dbReference>
<dbReference type="OrthoDB" id="3194870at2"/>
<dbReference type="GO" id="GO:0003700">
    <property type="term" value="F:DNA-binding transcription factor activity"/>
    <property type="evidence" value="ECO:0007669"/>
    <property type="project" value="InterPro"/>
</dbReference>
<evidence type="ECO:0000256" key="2">
    <source>
        <dbReference type="ARBA" id="ARBA00023163"/>
    </source>
</evidence>
<dbReference type="Pfam" id="PF01965">
    <property type="entry name" value="DJ-1_PfpI"/>
    <property type="match status" value="1"/>
</dbReference>
<dbReference type="InterPro" id="IPR029062">
    <property type="entry name" value="Class_I_gatase-like"/>
</dbReference>
<gene>
    <name evidence="4" type="ORF">DEJ50_20720</name>
</gene>
<dbReference type="PROSITE" id="PS01124">
    <property type="entry name" value="HTH_ARAC_FAMILY_2"/>
    <property type="match status" value="1"/>
</dbReference>
<evidence type="ECO:0000313" key="5">
    <source>
        <dbReference type="Proteomes" id="UP000325211"/>
    </source>
</evidence>
<dbReference type="Pfam" id="PF12833">
    <property type="entry name" value="HTH_18"/>
    <property type="match status" value="1"/>
</dbReference>
<keyword evidence="1" id="KW-0805">Transcription regulation</keyword>
<dbReference type="SUPFAM" id="SSF46689">
    <property type="entry name" value="Homeodomain-like"/>
    <property type="match status" value="2"/>
</dbReference>
<name>A0A5P2D401_STRVZ</name>
<dbReference type="InterPro" id="IPR052158">
    <property type="entry name" value="INH-QAR"/>
</dbReference>
<reference evidence="4 5" key="1">
    <citation type="submission" date="2018-05" db="EMBL/GenBank/DDBJ databases">
        <title>Streptomyces venezuelae.</title>
        <authorList>
            <person name="Kim W."/>
            <person name="Lee N."/>
            <person name="Cho B.-K."/>
        </authorList>
    </citation>
    <scope>NUCLEOTIDE SEQUENCE [LARGE SCALE GENOMIC DNA]</scope>
    <source>
        <strain evidence="4 5">ATCC 21782</strain>
    </source>
</reference>
<dbReference type="CDD" id="cd03137">
    <property type="entry name" value="GATase1_AraC_1"/>
    <property type="match status" value="1"/>
</dbReference>
<dbReference type="Gene3D" id="3.40.50.880">
    <property type="match status" value="1"/>
</dbReference>
<evidence type="ECO:0000259" key="3">
    <source>
        <dbReference type="PROSITE" id="PS01124"/>
    </source>
</evidence>
<dbReference type="GO" id="GO:0043565">
    <property type="term" value="F:sequence-specific DNA binding"/>
    <property type="evidence" value="ECO:0007669"/>
    <property type="project" value="InterPro"/>
</dbReference>
<keyword evidence="2" id="KW-0804">Transcription</keyword>
<sequence length="327" mass="35125">MPERGVHRIVVLALEGVYPFEMTIPVRIFGTAEGPAGEPLYEVLTCSLDGRPVRTSADFSVAVEHGGEVVATADTLVIPPFTCGVGADAEQDWLPDELARTLRLLPAGARIVSMCTASYVLATAGLLDGRRATTHWNEAEHFQRAFPQVEVDPDVLFVDGGQVLTAAGVAAGVDLCLHLLRRDHGSAVANRVARLCVVPPWREGGQAQFIERPVPEVSGAGTAATRAWALERLGGPIALAELARHAGMSVRTFSRRFRDEVGMTPGQWLTRQRIEHARRLLEVTDLPVDRIAAEAGLGTGASLRRHLAAAIGVAPLAYRQTFRAKVG</sequence>
<dbReference type="Gene3D" id="1.10.10.60">
    <property type="entry name" value="Homeodomain-like"/>
    <property type="match status" value="1"/>
</dbReference>
<dbReference type="InterPro" id="IPR018060">
    <property type="entry name" value="HTH_AraC"/>
</dbReference>
<dbReference type="PANTHER" id="PTHR43130">
    <property type="entry name" value="ARAC-FAMILY TRANSCRIPTIONAL REGULATOR"/>
    <property type="match status" value="1"/>
</dbReference>
<accession>A0A5P2D401</accession>
<dbReference type="SUPFAM" id="SSF52317">
    <property type="entry name" value="Class I glutamine amidotransferase-like"/>
    <property type="match status" value="1"/>
</dbReference>
<dbReference type="RefSeq" id="WP_150209453.1">
    <property type="nucleotide sequence ID" value="NZ_CP029190.1"/>
</dbReference>
<evidence type="ECO:0000256" key="1">
    <source>
        <dbReference type="ARBA" id="ARBA00023015"/>
    </source>
</evidence>
<dbReference type="AlphaFoldDB" id="A0A5P2D401"/>
<dbReference type="PANTHER" id="PTHR43130:SF3">
    <property type="entry name" value="HTH-TYPE TRANSCRIPTIONAL REGULATOR RV1931C"/>
    <property type="match status" value="1"/>
</dbReference>